<reference evidence="2" key="1">
    <citation type="journal article" date="2021" name="PeerJ">
        <title>Extensive microbial diversity within the chicken gut microbiome revealed by metagenomics and culture.</title>
        <authorList>
            <person name="Gilroy R."/>
            <person name="Ravi A."/>
            <person name="Getino M."/>
            <person name="Pursley I."/>
            <person name="Horton D.L."/>
            <person name="Alikhan N.F."/>
            <person name="Baker D."/>
            <person name="Gharbi K."/>
            <person name="Hall N."/>
            <person name="Watson M."/>
            <person name="Adriaenssens E.M."/>
            <person name="Foster-Nyarko E."/>
            <person name="Jarju S."/>
            <person name="Secka A."/>
            <person name="Antonio M."/>
            <person name="Oren A."/>
            <person name="Chaudhuri R.R."/>
            <person name="La Ragione R."/>
            <person name="Hildebrand F."/>
            <person name="Pallen M.J."/>
        </authorList>
    </citation>
    <scope>NUCLEOTIDE SEQUENCE</scope>
    <source>
        <strain evidence="2">ChiGjej1B1-1692</strain>
    </source>
</reference>
<evidence type="ECO:0000313" key="2">
    <source>
        <dbReference type="EMBL" id="HJC37757.1"/>
    </source>
</evidence>
<sequence>MKFNLMDNVVTRALTKICDMICLNVIWLICCIPIVTIGASTTALYSVMLKMVKNEEGYIFRSFFKAFKENFRQSTVIWLLFVLVSVIWWIDFNFAGALGGQAGFLLRVIFVLLGFVLVSVFIYALPLTARYVNPISATLKNALILTLARLPYTAVMFAVTAGTLIGSAWNTTTLMFALPMWFFFGGSLVAWINSCILRRVFVILEDSKEDDNTKEEV</sequence>
<comment type="caution">
    <text evidence="2">The sequence shown here is derived from an EMBL/GenBank/DDBJ whole genome shotgun (WGS) entry which is preliminary data.</text>
</comment>
<feature type="transmembrane region" description="Helical" evidence="1">
    <location>
        <begin position="25"/>
        <end position="49"/>
    </location>
</feature>
<feature type="transmembrane region" description="Helical" evidence="1">
    <location>
        <begin position="174"/>
        <end position="192"/>
    </location>
</feature>
<dbReference type="AlphaFoldDB" id="A0A9D2NSQ1"/>
<keyword evidence="1" id="KW-0472">Membrane</keyword>
<organism evidence="2 3">
    <name type="scientific">Candidatus Mediterraneibacter faecigallinarum</name>
    <dbReference type="NCBI Taxonomy" id="2838669"/>
    <lineage>
        <taxon>Bacteria</taxon>
        <taxon>Bacillati</taxon>
        <taxon>Bacillota</taxon>
        <taxon>Clostridia</taxon>
        <taxon>Lachnospirales</taxon>
        <taxon>Lachnospiraceae</taxon>
        <taxon>Mediterraneibacter</taxon>
    </lineage>
</organism>
<accession>A0A9D2NSQ1</accession>
<feature type="transmembrane region" description="Helical" evidence="1">
    <location>
        <begin position="146"/>
        <end position="168"/>
    </location>
</feature>
<feature type="transmembrane region" description="Helical" evidence="1">
    <location>
        <begin position="102"/>
        <end position="125"/>
    </location>
</feature>
<protein>
    <submittedName>
        <fullName evidence="2">DUF624 domain-containing protein</fullName>
    </submittedName>
</protein>
<feature type="transmembrane region" description="Helical" evidence="1">
    <location>
        <begin position="70"/>
        <end position="90"/>
    </location>
</feature>
<name>A0A9D2NSQ1_9FIRM</name>
<dbReference type="Pfam" id="PF04854">
    <property type="entry name" value="DUF624"/>
    <property type="match status" value="1"/>
</dbReference>
<dbReference type="Proteomes" id="UP000823894">
    <property type="component" value="Unassembled WGS sequence"/>
</dbReference>
<dbReference type="EMBL" id="DWWK01000018">
    <property type="protein sequence ID" value="HJC37757.1"/>
    <property type="molecule type" value="Genomic_DNA"/>
</dbReference>
<evidence type="ECO:0000313" key="3">
    <source>
        <dbReference type="Proteomes" id="UP000823894"/>
    </source>
</evidence>
<reference evidence="2" key="2">
    <citation type="submission" date="2021-04" db="EMBL/GenBank/DDBJ databases">
        <authorList>
            <person name="Gilroy R."/>
        </authorList>
    </citation>
    <scope>NUCLEOTIDE SEQUENCE</scope>
    <source>
        <strain evidence="2">ChiGjej1B1-1692</strain>
    </source>
</reference>
<evidence type="ECO:0000256" key="1">
    <source>
        <dbReference type="SAM" id="Phobius"/>
    </source>
</evidence>
<keyword evidence="1" id="KW-1133">Transmembrane helix</keyword>
<gene>
    <name evidence="2" type="ORF">H9757_01630</name>
</gene>
<keyword evidence="1" id="KW-0812">Transmembrane</keyword>
<proteinExistence type="predicted"/>
<dbReference type="InterPro" id="IPR006938">
    <property type="entry name" value="DUF624"/>
</dbReference>